<feature type="compositionally biased region" description="Basic and acidic residues" evidence="2">
    <location>
        <begin position="287"/>
        <end position="303"/>
    </location>
</feature>
<feature type="coiled-coil region" evidence="1">
    <location>
        <begin position="480"/>
        <end position="507"/>
    </location>
</feature>
<evidence type="ECO:0000256" key="1">
    <source>
        <dbReference type="SAM" id="Coils"/>
    </source>
</evidence>
<name>A0ABR3XYZ4_9EURO</name>
<evidence type="ECO:0000313" key="5">
    <source>
        <dbReference type="Proteomes" id="UP001583193"/>
    </source>
</evidence>
<dbReference type="Proteomes" id="UP001583193">
    <property type="component" value="Unassembled WGS sequence"/>
</dbReference>
<dbReference type="EMBL" id="JAVDPF010000008">
    <property type="protein sequence ID" value="KAL1880964.1"/>
    <property type="molecule type" value="Genomic_DNA"/>
</dbReference>
<evidence type="ECO:0000256" key="2">
    <source>
        <dbReference type="SAM" id="MobiDB-lite"/>
    </source>
</evidence>
<organism evidence="4 5">
    <name type="scientific">Paecilomyces lecythidis</name>
    <dbReference type="NCBI Taxonomy" id="3004212"/>
    <lineage>
        <taxon>Eukaryota</taxon>
        <taxon>Fungi</taxon>
        <taxon>Dikarya</taxon>
        <taxon>Ascomycota</taxon>
        <taxon>Pezizomycotina</taxon>
        <taxon>Eurotiomycetes</taxon>
        <taxon>Eurotiomycetidae</taxon>
        <taxon>Eurotiales</taxon>
        <taxon>Thermoascaceae</taxon>
        <taxon>Paecilomyces</taxon>
    </lineage>
</organism>
<feature type="region of interest" description="Disordered" evidence="2">
    <location>
        <begin position="131"/>
        <end position="325"/>
    </location>
</feature>
<gene>
    <name evidence="4" type="ORF">Plec18167_003503</name>
</gene>
<dbReference type="InterPro" id="IPR029191">
    <property type="entry name" value="Uds1"/>
</dbReference>
<feature type="compositionally biased region" description="Polar residues" evidence="2">
    <location>
        <begin position="37"/>
        <end position="47"/>
    </location>
</feature>
<evidence type="ECO:0000259" key="3">
    <source>
        <dbReference type="Pfam" id="PF15456"/>
    </source>
</evidence>
<reference evidence="4 5" key="1">
    <citation type="journal article" date="2024" name="IMA Fungus">
        <title>IMA Genome - F19 : A genome assembly and annotation guide to empower mycologists, including annotated draft genome sequences of Ceratocystis pirilliformis, Diaporthe australafricana, Fusarium ophioides, Paecilomyces lecythidis, and Sporothrix stenoceras.</title>
        <authorList>
            <person name="Aylward J."/>
            <person name="Wilson A.M."/>
            <person name="Visagie C.M."/>
            <person name="Spraker J."/>
            <person name="Barnes I."/>
            <person name="Buitendag C."/>
            <person name="Ceriani C."/>
            <person name="Del Mar Angel L."/>
            <person name="du Plessis D."/>
            <person name="Fuchs T."/>
            <person name="Gasser K."/>
            <person name="Kramer D."/>
            <person name="Li W."/>
            <person name="Munsamy K."/>
            <person name="Piso A."/>
            <person name="Price J.L."/>
            <person name="Sonnekus B."/>
            <person name="Thomas C."/>
            <person name="van der Nest A."/>
            <person name="van Dijk A."/>
            <person name="van Heerden A."/>
            <person name="van Vuuren N."/>
            <person name="Yilmaz N."/>
            <person name="Duong T.A."/>
            <person name="van der Merwe N.A."/>
            <person name="Wingfield M.J."/>
            <person name="Wingfield B.D."/>
        </authorList>
    </citation>
    <scope>NUCLEOTIDE SEQUENCE [LARGE SCALE GENOMIC DNA]</scope>
    <source>
        <strain evidence="4 5">CMW 18167</strain>
    </source>
</reference>
<dbReference type="Pfam" id="PF15456">
    <property type="entry name" value="Uds1"/>
    <property type="match status" value="1"/>
</dbReference>
<proteinExistence type="predicted"/>
<protein>
    <recommendedName>
        <fullName evidence="3">Up-regulated during septation protein 1 domain-containing protein</fullName>
    </recommendedName>
</protein>
<keyword evidence="5" id="KW-1185">Reference proteome</keyword>
<keyword evidence="1" id="KW-0175">Coiled coil</keyword>
<feature type="region of interest" description="Disordered" evidence="2">
    <location>
        <begin position="31"/>
        <end position="92"/>
    </location>
</feature>
<comment type="caution">
    <text evidence="4">The sequence shown here is derived from an EMBL/GenBank/DDBJ whole genome shotgun (WGS) entry which is preliminary data.</text>
</comment>
<feature type="compositionally biased region" description="Polar residues" evidence="2">
    <location>
        <begin position="228"/>
        <end position="246"/>
    </location>
</feature>
<feature type="domain" description="Up-regulated during septation protein 1" evidence="3">
    <location>
        <begin position="399"/>
        <end position="517"/>
    </location>
</feature>
<evidence type="ECO:0000313" key="4">
    <source>
        <dbReference type="EMBL" id="KAL1880964.1"/>
    </source>
</evidence>
<feature type="compositionally biased region" description="Basic and acidic residues" evidence="2">
    <location>
        <begin position="156"/>
        <end position="165"/>
    </location>
</feature>
<feature type="region of interest" description="Disordered" evidence="2">
    <location>
        <begin position="343"/>
        <end position="383"/>
    </location>
</feature>
<accession>A0ABR3XYZ4</accession>
<feature type="compositionally biased region" description="Pro residues" evidence="2">
    <location>
        <begin position="213"/>
        <end position="222"/>
    </location>
</feature>
<sequence>MNPLVQDEGDSNVSIGLNNILAKEIYSVQTENKDQENNGQAASSSQAEKPKFQLWPTIKKQGPLPGRNPVEAVRPRLLASSHSSPSLRDSGLLVSSKKFKQLKEASGARRRKISFPDLGFGPMTTVQEHYVDSPTVPGRFPVHERSNSAPSWGRTPFEESMRDPVSEPVVLASEQGGSPLREQIYQANSQEPAEKSIPGPKGPNLAKQDAQPDVPPAVPPKSPRMARTSPSTQAPTSKFSPSSPKAQTAPHANRPPSSRGGTPVNPSPGPSSPKHITAQVQRSQSRRRADSSLERQRSNDRKPSISVDTAHRHKRDGSGGLPGLMGTITELSNVARNEYIRDLSQTPIMERGRPPTKNGFVERTNSKRQPSEDSRVPPTLPLGVAPPEALRVLSSKEVERLQEQARGQAQKFEVLKYNDVKSLSQKELRALDERCDYLRTTHNSLRAGRRSLHERMISYLKSPSLSKYSMDSMLRQEEALASLDQAIDEWVAKLEFAENRRTRVRQKLLEHMAATLLVQRTNSEVQRFEGSPPPSPDEIVTEVGTSRKDVHSIKIYADEMVYADAKVYALFADIEKEMELMTDARNASSARNDTP</sequence>